<proteinExistence type="predicted"/>
<keyword evidence="2" id="KW-1185">Reference proteome</keyword>
<gene>
    <name evidence="1" type="ORF">QO016_004739</name>
</gene>
<dbReference type="RefSeq" id="WP_238248702.1">
    <property type="nucleotide sequence ID" value="NZ_BPQX01000021.1"/>
</dbReference>
<organism evidence="1 2">
    <name type="scientific">Methylobacterium persicinum</name>
    <dbReference type="NCBI Taxonomy" id="374426"/>
    <lineage>
        <taxon>Bacteria</taxon>
        <taxon>Pseudomonadati</taxon>
        <taxon>Pseudomonadota</taxon>
        <taxon>Alphaproteobacteria</taxon>
        <taxon>Hyphomicrobiales</taxon>
        <taxon>Methylobacteriaceae</taxon>
        <taxon>Methylobacterium</taxon>
    </lineage>
</organism>
<dbReference type="EMBL" id="JAUSVV010000023">
    <property type="protein sequence ID" value="MDQ0445212.1"/>
    <property type="molecule type" value="Genomic_DNA"/>
</dbReference>
<protein>
    <submittedName>
        <fullName evidence="1">Uncharacterized protein</fullName>
    </submittedName>
</protein>
<evidence type="ECO:0000313" key="2">
    <source>
        <dbReference type="Proteomes" id="UP001236369"/>
    </source>
</evidence>
<reference evidence="1 2" key="1">
    <citation type="submission" date="2023-07" db="EMBL/GenBank/DDBJ databases">
        <title>Genomic Encyclopedia of Type Strains, Phase IV (KMG-IV): sequencing the most valuable type-strain genomes for metagenomic binning, comparative biology and taxonomic classification.</title>
        <authorList>
            <person name="Goeker M."/>
        </authorList>
    </citation>
    <scope>NUCLEOTIDE SEQUENCE [LARGE SCALE GENOMIC DNA]</scope>
    <source>
        <strain evidence="1 2">DSM 19562</strain>
    </source>
</reference>
<sequence length="67" mass="7776">MPRPILFTTAVRMPADAPLTQLRADMIMAEHHAESDRRKLPRQMPAVRVQTEGEEVVYCLEYKAPRR</sequence>
<accession>A0ABU0HTG4</accession>
<name>A0ABU0HTG4_9HYPH</name>
<comment type="caution">
    <text evidence="1">The sequence shown here is derived from an EMBL/GenBank/DDBJ whole genome shotgun (WGS) entry which is preliminary data.</text>
</comment>
<dbReference type="Proteomes" id="UP001236369">
    <property type="component" value="Unassembled WGS sequence"/>
</dbReference>
<evidence type="ECO:0000313" key="1">
    <source>
        <dbReference type="EMBL" id="MDQ0445212.1"/>
    </source>
</evidence>